<proteinExistence type="predicted"/>
<organism evidence="1 2">
    <name type="scientific">Portunus trituberculatus</name>
    <name type="common">Swimming crab</name>
    <name type="synonym">Neptunus trituberculatus</name>
    <dbReference type="NCBI Taxonomy" id="210409"/>
    <lineage>
        <taxon>Eukaryota</taxon>
        <taxon>Metazoa</taxon>
        <taxon>Ecdysozoa</taxon>
        <taxon>Arthropoda</taxon>
        <taxon>Crustacea</taxon>
        <taxon>Multicrustacea</taxon>
        <taxon>Malacostraca</taxon>
        <taxon>Eumalacostraca</taxon>
        <taxon>Eucarida</taxon>
        <taxon>Decapoda</taxon>
        <taxon>Pleocyemata</taxon>
        <taxon>Brachyura</taxon>
        <taxon>Eubrachyura</taxon>
        <taxon>Portunoidea</taxon>
        <taxon>Portunidae</taxon>
        <taxon>Portuninae</taxon>
        <taxon>Portunus</taxon>
    </lineage>
</organism>
<evidence type="ECO:0000313" key="1">
    <source>
        <dbReference type="EMBL" id="MPC70451.1"/>
    </source>
</evidence>
<protein>
    <submittedName>
        <fullName evidence="1">Uncharacterized protein</fullName>
    </submittedName>
</protein>
<name>A0A5B7HCI6_PORTR</name>
<evidence type="ECO:0000313" key="2">
    <source>
        <dbReference type="Proteomes" id="UP000324222"/>
    </source>
</evidence>
<accession>A0A5B7HCI6</accession>
<dbReference type="Proteomes" id="UP000324222">
    <property type="component" value="Unassembled WGS sequence"/>
</dbReference>
<comment type="caution">
    <text evidence="1">The sequence shown here is derived from an EMBL/GenBank/DDBJ whole genome shotgun (WGS) entry which is preliminary data.</text>
</comment>
<dbReference type="AlphaFoldDB" id="A0A5B7HCI6"/>
<sequence length="76" mass="8800">MYWCRKLRVTTESWCVGYSVAALVSGVEPREARRKFKVSEMWLRGSVDFYDCLARPHRAVPRPVPARPAPPRPIRS</sequence>
<gene>
    <name evidence="1" type="ORF">E2C01_064700</name>
</gene>
<dbReference type="EMBL" id="VSRR010031155">
    <property type="protein sequence ID" value="MPC70451.1"/>
    <property type="molecule type" value="Genomic_DNA"/>
</dbReference>
<reference evidence="1 2" key="1">
    <citation type="submission" date="2019-05" db="EMBL/GenBank/DDBJ databases">
        <title>Another draft genome of Portunus trituberculatus and its Hox gene families provides insights of decapod evolution.</title>
        <authorList>
            <person name="Jeong J.-H."/>
            <person name="Song I."/>
            <person name="Kim S."/>
            <person name="Choi T."/>
            <person name="Kim D."/>
            <person name="Ryu S."/>
            <person name="Kim W."/>
        </authorList>
    </citation>
    <scope>NUCLEOTIDE SEQUENCE [LARGE SCALE GENOMIC DNA]</scope>
    <source>
        <tissue evidence="1">Muscle</tissue>
    </source>
</reference>
<keyword evidence="2" id="KW-1185">Reference proteome</keyword>